<feature type="region of interest" description="Disordered" evidence="1">
    <location>
        <begin position="1167"/>
        <end position="1225"/>
    </location>
</feature>
<feature type="compositionally biased region" description="Polar residues" evidence="1">
    <location>
        <begin position="1523"/>
        <end position="1535"/>
    </location>
</feature>
<evidence type="ECO:0008006" key="4">
    <source>
        <dbReference type="Google" id="ProtNLM"/>
    </source>
</evidence>
<evidence type="ECO:0000256" key="1">
    <source>
        <dbReference type="SAM" id="MobiDB-lite"/>
    </source>
</evidence>
<protein>
    <recommendedName>
        <fullName evidence="4">Tubulin-tyrosine ligase family protein</fullName>
    </recommendedName>
</protein>
<evidence type="ECO:0000313" key="3">
    <source>
        <dbReference type="Proteomes" id="UP000785679"/>
    </source>
</evidence>
<feature type="compositionally biased region" description="Acidic residues" evidence="1">
    <location>
        <begin position="1545"/>
        <end position="1557"/>
    </location>
</feature>
<comment type="caution">
    <text evidence="2">The sequence shown here is derived from an EMBL/GenBank/DDBJ whole genome shotgun (WGS) entry which is preliminary data.</text>
</comment>
<dbReference type="PANTHER" id="PTHR46069">
    <property type="entry name" value="TUBULIN TYROSINE LIGASE"/>
    <property type="match status" value="1"/>
</dbReference>
<dbReference type="OrthoDB" id="196367at2759"/>
<reference evidence="2" key="1">
    <citation type="submission" date="2019-06" db="EMBL/GenBank/DDBJ databases">
        <authorList>
            <person name="Zheng W."/>
        </authorList>
    </citation>
    <scope>NUCLEOTIDE SEQUENCE</scope>
    <source>
        <strain evidence="2">QDHG01</strain>
    </source>
</reference>
<feature type="compositionally biased region" description="Acidic residues" evidence="1">
    <location>
        <begin position="1203"/>
        <end position="1215"/>
    </location>
</feature>
<dbReference type="PROSITE" id="PS51221">
    <property type="entry name" value="TTL"/>
    <property type="match status" value="1"/>
</dbReference>
<feature type="compositionally biased region" description="Polar residues" evidence="1">
    <location>
        <begin position="1564"/>
        <end position="1579"/>
    </location>
</feature>
<feature type="region of interest" description="Disordered" evidence="1">
    <location>
        <begin position="766"/>
        <end position="795"/>
    </location>
</feature>
<dbReference type="EMBL" id="RRYP01000225">
    <property type="protein sequence ID" value="TNV87784.1"/>
    <property type="molecule type" value="Genomic_DNA"/>
</dbReference>
<feature type="compositionally biased region" description="Low complexity" evidence="1">
    <location>
        <begin position="1189"/>
        <end position="1200"/>
    </location>
</feature>
<feature type="compositionally biased region" description="Polar residues" evidence="1">
    <location>
        <begin position="189"/>
        <end position="207"/>
    </location>
</feature>
<dbReference type="InterPro" id="IPR004344">
    <property type="entry name" value="TTL/TTLL_fam"/>
</dbReference>
<accession>A0A8J8TA03</accession>
<evidence type="ECO:0000313" key="2">
    <source>
        <dbReference type="EMBL" id="TNV87784.1"/>
    </source>
</evidence>
<dbReference type="PANTHER" id="PTHR46069:SF1">
    <property type="entry name" value="CHROMOSOME UNDETERMINED SCAFFOLD_125, WHOLE GENOME SHOTGUN SEQUENCE"/>
    <property type="match status" value="1"/>
</dbReference>
<dbReference type="Gene3D" id="3.30.470.20">
    <property type="entry name" value="ATP-grasp fold, B domain"/>
    <property type="match status" value="1"/>
</dbReference>
<gene>
    <name evidence="2" type="ORF">FGO68_gene15266</name>
</gene>
<feature type="region of interest" description="Disordered" evidence="1">
    <location>
        <begin position="1511"/>
        <end position="1592"/>
    </location>
</feature>
<feature type="compositionally biased region" description="Polar residues" evidence="1">
    <location>
        <begin position="1174"/>
        <end position="1188"/>
    </location>
</feature>
<dbReference type="Proteomes" id="UP000785679">
    <property type="component" value="Unassembled WGS sequence"/>
</dbReference>
<name>A0A8J8TA03_HALGN</name>
<feature type="region of interest" description="Disordered" evidence="1">
    <location>
        <begin position="124"/>
        <end position="207"/>
    </location>
</feature>
<feature type="compositionally biased region" description="Polar residues" evidence="1">
    <location>
        <begin position="146"/>
        <end position="162"/>
    </location>
</feature>
<feature type="compositionally biased region" description="Polar residues" evidence="1">
    <location>
        <begin position="124"/>
        <end position="138"/>
    </location>
</feature>
<dbReference type="Pfam" id="PF03133">
    <property type="entry name" value="TTL"/>
    <property type="match status" value="1"/>
</dbReference>
<dbReference type="SUPFAM" id="SSF56059">
    <property type="entry name" value="Glutathione synthetase ATP-binding domain-like"/>
    <property type="match status" value="1"/>
</dbReference>
<sequence length="1592" mass="180272">MKIRQQESQDDGGDITPYPQLVITNSPTKLSGESGLQLKPIKRKGFDNNVETSLQKSQLLLSNNSAAASYFPDSAETHKRQSKEPPTIHMTKRITQVSQLLQSTNQPQRIVDAYNNLSRTIEQSNRIDKSASSTSLSQKMPPVPQTGRSGQVSSHNVTSAVYSATAKYDASRKPPYKQYAERKPKEQGYSASNHWQLPSNNRMISNRGSDLSANNRLATLKKEQLQRGMLNQMNGSSNNLLQIDDQQIKASIITQATPESNGFSPMKIVQQQEDDDKKYLILNNYHYEQPFKDIISAKSQFTDPFSASNPLLLSAASHRDESIYYRQVESPNKKKPLPINLDQSAYANLMIRDGSLDSIQQASNFYPTQTFDASLSNRRSLDEGISALRAIDQQAQMIPMKRSFKESSPSIPKGQASIPMKHAQQSATLRQMSGANKASSYKRSIVSGNSSHFRHSSNSVKKALLAQINNGSAATSLGLTALSHQSPSQQPLRNFNTNLNGGSSIEKPSVIVTDQSQSFQYRVVPTITYESSTSVLKTESVLASGGQVGSPMKIHTKKDGQYGQPIKKFGKFNNMRQSHGSGFDDINQELQNIIEKERALTDEIIKNSLVRQNGRFNFEALAHLNDIIESKKNLKKKFGVEGLSMVPRPGDHCMVIKSYSESQNNEVYDQVLNTNVIPNESLNEYAMPTNNTFGVLQNRDSKIGKNQRISDIFLKNILTQHKITLGSPSSTMEDCNLDTINTPTTQNEDPTKMFSVLSTKSSLPQVAQQSPVGGVVKLKKKKKSPREDKKKTLQQPKIKIYHEEDASKKHIQDHQVNKAIQKINYLIRLIFKYQNSQKESNPAPSSALMPNQATSNANSSMTQMQQPQILPTMLQAHQVEEQRLQEIQRVAIKWFGIALPLKKLESKAALREYFQSREFTVTLRNKMNHILHAAINRSNNMIEIVAGLQQQQAAQGQVFQRFYVGWGNNDAIVRSVLKQRHWWQQCASEDFNECSFMWTQWKKQAHLDFLGGGKHHKDVDQSSILIQSTTASSKFELINECNKAQVSPRVNSLDKGIKLYNRMEQNKQLTNKKGVFLNMREYYYLTGKDPFEVLPVTFLIKTGRGTGENDFMRFQLTYSDVNEEIKGNERQRILEMERRVREIRFELQKKREQARVAAEQNALRVKTKKGGVTASPSVNAKQPIQLNNRPSQWRQRQQRPSENEPEETDESDDEEQSRTEEEKLLIESDEQIRDIKMRYPLQKNIWIVKPGENTNRGNGINVCSELNEIKALVLPPQGAAEADSTFIIQRYIDNPLLIHGRKFDFRCYGVLTSINGCLKGYFYEDAYIRTSCKEFDIEDVHNKFIHLTNDAVQKYSADYGKYENGNKLSMSDFQKYLKAHYGSYNIDVWRDIMPQIRKLVTDSYRSVYGKIDPSRLHNSFELFGYDFMLDSNFRLYLIEVNTNPCLEMSCPLLARIIPEVLDNTFRIVLDPIFPAPSGDQSNNRKYQLIPQEIKYTLVFDEESDGPELKKMREEPIPFGGNQGSLQQRLSSNNPLGDNGAIGVIDEIESDQEDDLEQGEDRKGATSQCGNRNNNNQSACSKKGGTAYSGFNL</sequence>
<feature type="compositionally biased region" description="Basic and acidic residues" evidence="1">
    <location>
        <begin position="1216"/>
        <end position="1225"/>
    </location>
</feature>
<proteinExistence type="predicted"/>
<keyword evidence="3" id="KW-1185">Reference proteome</keyword>
<organism evidence="2 3">
    <name type="scientific">Halteria grandinella</name>
    <dbReference type="NCBI Taxonomy" id="5974"/>
    <lineage>
        <taxon>Eukaryota</taxon>
        <taxon>Sar</taxon>
        <taxon>Alveolata</taxon>
        <taxon>Ciliophora</taxon>
        <taxon>Intramacronucleata</taxon>
        <taxon>Spirotrichea</taxon>
        <taxon>Stichotrichia</taxon>
        <taxon>Sporadotrichida</taxon>
        <taxon>Halteriidae</taxon>
        <taxon>Halteria</taxon>
    </lineage>
</organism>